<name>A0A429ZHV9_9ENTE</name>
<sequence>MNKEDIIIDNLYEGSSELLQFPFCGVATALHENSAVLQLSTFNPLDKEKIEDLKGYVIVRYRDLSLPK</sequence>
<protein>
    <submittedName>
        <fullName evidence="1">Uncharacterized protein</fullName>
    </submittedName>
</protein>
<organism evidence="1 2">
    <name type="scientific">Vagococcus salmoninarum</name>
    <dbReference type="NCBI Taxonomy" id="2739"/>
    <lineage>
        <taxon>Bacteria</taxon>
        <taxon>Bacillati</taxon>
        <taxon>Bacillota</taxon>
        <taxon>Bacilli</taxon>
        <taxon>Lactobacillales</taxon>
        <taxon>Enterococcaceae</taxon>
        <taxon>Vagococcus</taxon>
    </lineage>
</organism>
<evidence type="ECO:0000313" key="2">
    <source>
        <dbReference type="Proteomes" id="UP000287239"/>
    </source>
</evidence>
<accession>A0A429ZHV9</accession>
<keyword evidence="2" id="KW-1185">Reference proteome</keyword>
<dbReference type="AlphaFoldDB" id="A0A429ZHV9"/>
<evidence type="ECO:0000313" key="1">
    <source>
        <dbReference type="EMBL" id="RST93174.1"/>
    </source>
</evidence>
<dbReference type="RefSeq" id="WP_126781394.1">
    <property type="nucleotide sequence ID" value="NZ_CAUQJP010000014.1"/>
</dbReference>
<gene>
    <name evidence="1" type="ORF">CBF35_11930</name>
</gene>
<comment type="caution">
    <text evidence="1">The sequence shown here is derived from an EMBL/GenBank/DDBJ whole genome shotgun (WGS) entry which is preliminary data.</text>
</comment>
<dbReference type="GeneID" id="98569048"/>
<reference evidence="1 2" key="1">
    <citation type="submission" date="2017-05" db="EMBL/GenBank/DDBJ databases">
        <title>Vagococcus spp. assemblies.</title>
        <authorList>
            <person name="Gulvik C.A."/>
        </authorList>
    </citation>
    <scope>NUCLEOTIDE SEQUENCE [LARGE SCALE GENOMIC DNA]</scope>
    <source>
        <strain evidence="1 2">NCFB 2777</strain>
    </source>
</reference>
<dbReference type="Proteomes" id="UP000287239">
    <property type="component" value="Unassembled WGS sequence"/>
</dbReference>
<proteinExistence type="predicted"/>
<dbReference type="EMBL" id="NGJU01000019">
    <property type="protein sequence ID" value="RST93174.1"/>
    <property type="molecule type" value="Genomic_DNA"/>
</dbReference>